<dbReference type="CDD" id="cd17260">
    <property type="entry name" value="RMtype1_S_EcoEI-TRD1-CR1_like"/>
    <property type="match status" value="1"/>
</dbReference>
<sequence length="376" mass="42833">MSKWEMVRLGDVCTINPPKKLTQDLYMELNEVSFIPMSDVTEDGRINTSNKRNYSDVSNGFSYFIEDDVLFAKITPCMENGKGTIARGLINGLGVGSTEFHVLRPNKNLVTSDWVYRFLSYSGFRKIAERNMTGSAGQKRVPKAFLESTLVPLPPLETQKQITRTLDTVAGLLAMSKQQLVELDNLIKSTFYEMFGDPVRNEKGWKIKKLIELCENLDSKRVPITSKDREKGIYPYYGASGIVDYVKNFIFDGSYLLVSEDGANLLARVTPIAFSVSGKCWVNNHAHVLKFDDYYIQLYIEYFINNIDISRYVTGSAQPKLNQAKLNDIDIPYPPVELLIKFANIVTKIEEQKSLVKKAIDETQYLFDSLMSRYFD</sequence>
<dbReference type="PANTHER" id="PTHR30408">
    <property type="entry name" value="TYPE-1 RESTRICTION ENZYME ECOKI SPECIFICITY PROTEIN"/>
    <property type="match status" value="1"/>
</dbReference>
<dbReference type="PANTHER" id="PTHR30408:SF12">
    <property type="entry name" value="TYPE I RESTRICTION ENZYME MJAVIII SPECIFICITY SUBUNIT"/>
    <property type="match status" value="1"/>
</dbReference>
<dbReference type="InterPro" id="IPR052021">
    <property type="entry name" value="Type-I_RS_S_subunit"/>
</dbReference>
<evidence type="ECO:0000256" key="1">
    <source>
        <dbReference type="ARBA" id="ARBA00010923"/>
    </source>
</evidence>
<dbReference type="GO" id="GO:0009035">
    <property type="term" value="F:type I site-specific deoxyribonuclease activity"/>
    <property type="evidence" value="ECO:0007669"/>
    <property type="project" value="UniProtKB-EC"/>
</dbReference>
<dbReference type="Proteomes" id="UP001519343">
    <property type="component" value="Unassembled WGS sequence"/>
</dbReference>
<dbReference type="RefSeq" id="WP_209812892.1">
    <property type="nucleotide sequence ID" value="NZ_JAGGKT010000031.1"/>
</dbReference>
<dbReference type="InterPro" id="IPR044946">
    <property type="entry name" value="Restrct_endonuc_typeI_TRD_sf"/>
</dbReference>
<comment type="similarity">
    <text evidence="1">Belongs to the type-I restriction system S methylase family.</text>
</comment>
<evidence type="ECO:0000256" key="3">
    <source>
        <dbReference type="ARBA" id="ARBA00023125"/>
    </source>
</evidence>
<keyword evidence="3" id="KW-0238">DNA-binding</keyword>
<gene>
    <name evidence="5" type="ORF">J2Z37_004942</name>
</gene>
<protein>
    <submittedName>
        <fullName evidence="5">Type I restriction enzyme S subunit</fullName>
        <ecNumber evidence="5">3.1.21.3</ecNumber>
    </submittedName>
</protein>
<accession>A0ABS4GXC7</accession>
<dbReference type="EMBL" id="JAGGKT010000031">
    <property type="protein sequence ID" value="MBP1934922.1"/>
    <property type="molecule type" value="Genomic_DNA"/>
</dbReference>
<evidence type="ECO:0000313" key="6">
    <source>
        <dbReference type="Proteomes" id="UP001519343"/>
    </source>
</evidence>
<keyword evidence="6" id="KW-1185">Reference proteome</keyword>
<feature type="domain" description="Type I restriction modification DNA specificity" evidence="4">
    <location>
        <begin position="1"/>
        <end position="183"/>
    </location>
</feature>
<dbReference type="EC" id="3.1.21.3" evidence="5"/>
<evidence type="ECO:0000259" key="4">
    <source>
        <dbReference type="Pfam" id="PF01420"/>
    </source>
</evidence>
<name>A0ABS4GXC7_9BACL</name>
<organism evidence="5 6">
    <name type="scientific">Ammoniphilus resinae</name>
    <dbReference type="NCBI Taxonomy" id="861532"/>
    <lineage>
        <taxon>Bacteria</taxon>
        <taxon>Bacillati</taxon>
        <taxon>Bacillota</taxon>
        <taxon>Bacilli</taxon>
        <taxon>Bacillales</taxon>
        <taxon>Paenibacillaceae</taxon>
        <taxon>Aneurinibacillus group</taxon>
        <taxon>Ammoniphilus</taxon>
    </lineage>
</organism>
<dbReference type="Pfam" id="PF01420">
    <property type="entry name" value="Methylase_S"/>
    <property type="match status" value="2"/>
</dbReference>
<proteinExistence type="inferred from homology"/>
<keyword evidence="2" id="KW-0680">Restriction system</keyword>
<dbReference type="CDD" id="cd17262">
    <property type="entry name" value="RMtype1_S_Aco12261I-TRD2-CR2"/>
    <property type="match status" value="1"/>
</dbReference>
<comment type="caution">
    <text evidence="5">The sequence shown here is derived from an EMBL/GenBank/DDBJ whole genome shotgun (WGS) entry which is preliminary data.</text>
</comment>
<keyword evidence="5" id="KW-0378">Hydrolase</keyword>
<reference evidence="5 6" key="1">
    <citation type="submission" date="2021-03" db="EMBL/GenBank/DDBJ databases">
        <title>Genomic Encyclopedia of Type Strains, Phase IV (KMG-IV): sequencing the most valuable type-strain genomes for metagenomic binning, comparative biology and taxonomic classification.</title>
        <authorList>
            <person name="Goeker M."/>
        </authorList>
    </citation>
    <scope>NUCLEOTIDE SEQUENCE [LARGE SCALE GENOMIC DNA]</scope>
    <source>
        <strain evidence="5 6">DSM 24738</strain>
    </source>
</reference>
<evidence type="ECO:0000313" key="5">
    <source>
        <dbReference type="EMBL" id="MBP1934922.1"/>
    </source>
</evidence>
<feature type="domain" description="Type I restriction modification DNA specificity" evidence="4">
    <location>
        <begin position="203"/>
        <end position="355"/>
    </location>
</feature>
<evidence type="ECO:0000256" key="2">
    <source>
        <dbReference type="ARBA" id="ARBA00022747"/>
    </source>
</evidence>
<dbReference type="Gene3D" id="3.90.220.20">
    <property type="entry name" value="DNA methylase specificity domains"/>
    <property type="match status" value="2"/>
</dbReference>
<dbReference type="InterPro" id="IPR000055">
    <property type="entry name" value="Restrct_endonuc_typeI_TRD"/>
</dbReference>
<dbReference type="SUPFAM" id="SSF116734">
    <property type="entry name" value="DNA methylase specificity domain"/>
    <property type="match status" value="2"/>
</dbReference>